<evidence type="ECO:0008006" key="4">
    <source>
        <dbReference type="Google" id="ProtNLM"/>
    </source>
</evidence>
<keyword evidence="1" id="KW-0812">Transmembrane</keyword>
<protein>
    <recommendedName>
        <fullName evidence="4">DUF2530 domain-containing protein</fullName>
    </recommendedName>
</protein>
<feature type="transmembrane region" description="Helical" evidence="1">
    <location>
        <begin position="51"/>
        <end position="70"/>
    </location>
</feature>
<dbReference type="AlphaFoldDB" id="A0A1I0LPS7"/>
<keyword evidence="3" id="KW-1185">Reference proteome</keyword>
<organism evidence="2 3">
    <name type="scientific">Nonomuraea wenchangensis</name>
    <dbReference type="NCBI Taxonomy" id="568860"/>
    <lineage>
        <taxon>Bacteria</taxon>
        <taxon>Bacillati</taxon>
        <taxon>Actinomycetota</taxon>
        <taxon>Actinomycetes</taxon>
        <taxon>Streptosporangiales</taxon>
        <taxon>Streptosporangiaceae</taxon>
        <taxon>Nonomuraea</taxon>
    </lineage>
</organism>
<keyword evidence="1" id="KW-0472">Membrane</keyword>
<dbReference type="STRING" id="568860.SAMN05421811_121158"/>
<feature type="transmembrane region" description="Helical" evidence="1">
    <location>
        <begin position="23"/>
        <end position="45"/>
    </location>
</feature>
<evidence type="ECO:0000313" key="3">
    <source>
        <dbReference type="Proteomes" id="UP000199361"/>
    </source>
</evidence>
<evidence type="ECO:0000313" key="2">
    <source>
        <dbReference type="EMBL" id="SEU43468.1"/>
    </source>
</evidence>
<keyword evidence="1" id="KW-1133">Transmembrane helix</keyword>
<dbReference type="Pfam" id="PF10745">
    <property type="entry name" value="DUF2530"/>
    <property type="match status" value="1"/>
</dbReference>
<accession>A0A1I0LPS7</accession>
<dbReference type="InterPro" id="IPR019681">
    <property type="entry name" value="DUF2530"/>
</dbReference>
<reference evidence="2 3" key="1">
    <citation type="submission" date="2016-10" db="EMBL/GenBank/DDBJ databases">
        <authorList>
            <person name="de Groot N.N."/>
        </authorList>
    </citation>
    <scope>NUCLEOTIDE SEQUENCE [LARGE SCALE GENOMIC DNA]</scope>
    <source>
        <strain evidence="2 3">CGMCC 4.5598</strain>
    </source>
</reference>
<dbReference type="EMBL" id="FOHX01000021">
    <property type="protein sequence ID" value="SEU43468.1"/>
    <property type="molecule type" value="Genomic_DNA"/>
</dbReference>
<dbReference type="Proteomes" id="UP000199361">
    <property type="component" value="Unassembled WGS sequence"/>
</dbReference>
<evidence type="ECO:0000256" key="1">
    <source>
        <dbReference type="SAM" id="Phobius"/>
    </source>
</evidence>
<sequence length="76" mass="8588">MEARLDNVKQWHPDPEPIKTNDVAAVGVGTAIWAVALVVLLIFRPAPGNEWWIWTCVTGVAFGFLGMWMVRRPRDN</sequence>
<name>A0A1I0LPS7_9ACTN</name>
<gene>
    <name evidence="2" type="ORF">SAMN05421811_121158</name>
</gene>
<proteinExistence type="predicted"/>